<dbReference type="Proteomes" id="UP001500552">
    <property type="component" value="Unassembled WGS sequence"/>
</dbReference>
<reference evidence="3" key="1">
    <citation type="journal article" date="2019" name="Int. J. Syst. Evol. Microbiol.">
        <title>The Global Catalogue of Microorganisms (GCM) 10K type strain sequencing project: providing services to taxonomists for standard genome sequencing and annotation.</title>
        <authorList>
            <consortium name="The Broad Institute Genomics Platform"/>
            <consortium name="The Broad Institute Genome Sequencing Center for Infectious Disease"/>
            <person name="Wu L."/>
            <person name="Ma J."/>
        </authorList>
    </citation>
    <scope>NUCLEOTIDE SEQUENCE [LARGE SCALE GENOMIC DNA]</scope>
    <source>
        <strain evidence="3">JCM 17926</strain>
    </source>
</reference>
<protein>
    <submittedName>
        <fullName evidence="2">Uncharacterized protein</fullName>
    </submittedName>
</protein>
<proteinExistence type="predicted"/>
<name>A0ABP8LUV0_9BACT</name>
<accession>A0ABP8LUV0</accession>
<feature type="compositionally biased region" description="Polar residues" evidence="1">
    <location>
        <begin position="40"/>
        <end position="56"/>
    </location>
</feature>
<evidence type="ECO:0000313" key="3">
    <source>
        <dbReference type="Proteomes" id="UP001500552"/>
    </source>
</evidence>
<evidence type="ECO:0000256" key="1">
    <source>
        <dbReference type="SAM" id="MobiDB-lite"/>
    </source>
</evidence>
<evidence type="ECO:0000313" key="2">
    <source>
        <dbReference type="EMBL" id="GAA4437550.1"/>
    </source>
</evidence>
<comment type="caution">
    <text evidence="2">The sequence shown here is derived from an EMBL/GenBank/DDBJ whole genome shotgun (WGS) entry which is preliminary data.</text>
</comment>
<organism evidence="2 3">
    <name type="scientific">Pontibacter saemangeumensis</name>
    <dbReference type="NCBI Taxonomy" id="1084525"/>
    <lineage>
        <taxon>Bacteria</taxon>
        <taxon>Pseudomonadati</taxon>
        <taxon>Bacteroidota</taxon>
        <taxon>Cytophagia</taxon>
        <taxon>Cytophagales</taxon>
        <taxon>Hymenobacteraceae</taxon>
        <taxon>Pontibacter</taxon>
    </lineage>
</organism>
<sequence>MPQGKVVPVKPALTDASASLDEESIKMKSQGEAEEVDANTEGSSASLPDTESSAEK</sequence>
<gene>
    <name evidence="2" type="ORF">GCM10023188_31870</name>
</gene>
<dbReference type="EMBL" id="BAABHC010000016">
    <property type="protein sequence ID" value="GAA4437550.1"/>
    <property type="molecule type" value="Genomic_DNA"/>
</dbReference>
<keyword evidence="3" id="KW-1185">Reference proteome</keyword>
<dbReference type="RefSeq" id="WP_345160498.1">
    <property type="nucleotide sequence ID" value="NZ_BAABHC010000016.1"/>
</dbReference>
<feature type="region of interest" description="Disordered" evidence="1">
    <location>
        <begin position="1"/>
        <end position="56"/>
    </location>
</feature>